<dbReference type="PANTHER" id="PTHR30399:SF1">
    <property type="entry name" value="UTP PYROPHOSPHATASE"/>
    <property type="match status" value="1"/>
</dbReference>
<gene>
    <name evidence="2" type="ORF">NCTC10207_01574</name>
</gene>
<dbReference type="Proteomes" id="UP000282386">
    <property type="component" value="Chromosome"/>
</dbReference>
<organism evidence="2 3">
    <name type="scientific">Rothia aeria</name>
    <dbReference type="NCBI Taxonomy" id="172042"/>
    <lineage>
        <taxon>Bacteria</taxon>
        <taxon>Bacillati</taxon>
        <taxon>Actinomycetota</taxon>
        <taxon>Actinomycetes</taxon>
        <taxon>Micrococcales</taxon>
        <taxon>Micrococcaceae</taxon>
        <taxon>Rothia</taxon>
    </lineage>
</organism>
<dbReference type="PANTHER" id="PTHR30399">
    <property type="entry name" value="UNCHARACTERIZED PROTEIN YGJP"/>
    <property type="match status" value="1"/>
</dbReference>
<dbReference type="AlphaFoldDB" id="A0A7Z9D6Z7"/>
<dbReference type="RefSeq" id="WP_126500275.1">
    <property type="nucleotide sequence ID" value="NZ_LR134479.1"/>
</dbReference>
<evidence type="ECO:0000259" key="1">
    <source>
        <dbReference type="Pfam" id="PF01863"/>
    </source>
</evidence>
<proteinExistence type="predicted"/>
<protein>
    <submittedName>
        <fullName evidence="2">Protein of uncharacterized function DUF45</fullName>
    </submittedName>
</protein>
<accession>A0A7Z9D6Z7</accession>
<sequence>MTPRHPVSEVIPATEEHPRVEVVRSARRRRTVTAQPADDGSIRLLVPDISTDEQIRGYLADLLPKVQRTRRRAQGKRRHFASDEYLLSRAQYLVEQYLPELSDKVPESIRWVSNQRTRWGSATPGAGRIRISDALTGAPEYVVDAVLYHELCHFVVLHHNAQFHRLQDRLPLLAQAQAFLAGIEFARTQEAHERRPEDQP</sequence>
<dbReference type="CDD" id="cd07344">
    <property type="entry name" value="M48_yhfN_like"/>
    <property type="match status" value="1"/>
</dbReference>
<dbReference type="Gene3D" id="3.30.2010.10">
    <property type="entry name" value="Metalloproteases ('zincins'), catalytic domain"/>
    <property type="match status" value="1"/>
</dbReference>
<reference evidence="2 3" key="1">
    <citation type="submission" date="2018-12" db="EMBL/GenBank/DDBJ databases">
        <authorList>
            <consortium name="Pathogen Informatics"/>
        </authorList>
    </citation>
    <scope>NUCLEOTIDE SEQUENCE [LARGE SCALE GENOMIC DNA]</scope>
    <source>
        <strain evidence="2 3">NCTC10207</strain>
    </source>
</reference>
<dbReference type="Pfam" id="PF01863">
    <property type="entry name" value="YgjP-like"/>
    <property type="match status" value="1"/>
</dbReference>
<dbReference type="EMBL" id="LR134479">
    <property type="protein sequence ID" value="VEI23486.1"/>
    <property type="molecule type" value="Genomic_DNA"/>
</dbReference>
<evidence type="ECO:0000313" key="3">
    <source>
        <dbReference type="Proteomes" id="UP000282386"/>
    </source>
</evidence>
<feature type="domain" description="YgjP-like metallopeptidase" evidence="1">
    <location>
        <begin position="85"/>
        <end position="169"/>
    </location>
</feature>
<dbReference type="InterPro" id="IPR002725">
    <property type="entry name" value="YgjP-like_metallopeptidase"/>
</dbReference>
<dbReference type="InterPro" id="IPR053136">
    <property type="entry name" value="UTP_pyrophosphatase-like"/>
</dbReference>
<evidence type="ECO:0000313" key="2">
    <source>
        <dbReference type="EMBL" id="VEI23486.1"/>
    </source>
</evidence>
<name>A0A7Z9D6Z7_9MICC</name>